<proteinExistence type="predicted"/>
<feature type="domain" description="HTH merR-type" evidence="1">
    <location>
        <begin position="1"/>
        <end position="67"/>
    </location>
</feature>
<comment type="caution">
    <text evidence="2">The sequence shown here is derived from an EMBL/GenBank/DDBJ whole genome shotgun (WGS) entry which is preliminary data.</text>
</comment>
<dbReference type="GO" id="GO:0006355">
    <property type="term" value="P:regulation of DNA-templated transcription"/>
    <property type="evidence" value="ECO:0007669"/>
    <property type="project" value="InterPro"/>
</dbReference>
<accession>A0A9D1RF37</accession>
<reference evidence="2" key="1">
    <citation type="journal article" date="2021" name="PeerJ">
        <title>Extensive microbial diversity within the chicken gut microbiome revealed by metagenomics and culture.</title>
        <authorList>
            <person name="Gilroy R."/>
            <person name="Ravi A."/>
            <person name="Getino M."/>
            <person name="Pursley I."/>
            <person name="Horton D.L."/>
            <person name="Alikhan N.F."/>
            <person name="Baker D."/>
            <person name="Gharbi K."/>
            <person name="Hall N."/>
            <person name="Watson M."/>
            <person name="Adriaenssens E.M."/>
            <person name="Foster-Nyarko E."/>
            <person name="Jarju S."/>
            <person name="Secka A."/>
            <person name="Antonio M."/>
            <person name="Oren A."/>
            <person name="Chaudhuri R.R."/>
            <person name="La Ragione R."/>
            <person name="Hildebrand F."/>
            <person name="Pallen M.J."/>
        </authorList>
    </citation>
    <scope>NUCLEOTIDE SEQUENCE</scope>
    <source>
        <strain evidence="2">421</strain>
    </source>
</reference>
<dbReference type="Pfam" id="PF13411">
    <property type="entry name" value="MerR_1"/>
    <property type="match status" value="1"/>
</dbReference>
<evidence type="ECO:0000313" key="2">
    <source>
        <dbReference type="EMBL" id="HIW85492.1"/>
    </source>
</evidence>
<dbReference type="InterPro" id="IPR009061">
    <property type="entry name" value="DNA-bd_dom_put_sf"/>
</dbReference>
<evidence type="ECO:0000313" key="3">
    <source>
        <dbReference type="Proteomes" id="UP000824205"/>
    </source>
</evidence>
<organism evidence="2 3">
    <name type="scientific">Candidatus Eubacterium faecipullorum</name>
    <dbReference type="NCBI Taxonomy" id="2838571"/>
    <lineage>
        <taxon>Bacteria</taxon>
        <taxon>Bacillati</taxon>
        <taxon>Bacillota</taxon>
        <taxon>Clostridia</taxon>
        <taxon>Eubacteriales</taxon>
        <taxon>Eubacteriaceae</taxon>
        <taxon>Eubacterium</taxon>
    </lineage>
</organism>
<sequence>MTLFEASEKYNIPPEILKEYESWGLCSAVKKVMGQWQYDDTDIENLSLIMTLHDLDFKPREIEDFMNLKLSGCACEKLKSILSKKRNNILDEIHFKEKQLQSIDYLKHRLCTKQKRETEL</sequence>
<dbReference type="SUPFAM" id="SSF46955">
    <property type="entry name" value="Putative DNA-binding domain"/>
    <property type="match status" value="1"/>
</dbReference>
<dbReference type="InterPro" id="IPR000551">
    <property type="entry name" value="MerR-type_HTH_dom"/>
</dbReference>
<dbReference type="Gene3D" id="1.10.1660.10">
    <property type="match status" value="1"/>
</dbReference>
<dbReference type="AlphaFoldDB" id="A0A9D1RF37"/>
<protein>
    <submittedName>
        <fullName evidence="2">Helix-turn-helix domain-containing protein</fullName>
    </submittedName>
</protein>
<gene>
    <name evidence="2" type="ORF">IAA48_03260</name>
</gene>
<dbReference type="Proteomes" id="UP000824205">
    <property type="component" value="Unassembled WGS sequence"/>
</dbReference>
<reference evidence="2" key="2">
    <citation type="submission" date="2021-04" db="EMBL/GenBank/DDBJ databases">
        <authorList>
            <person name="Gilroy R."/>
        </authorList>
    </citation>
    <scope>NUCLEOTIDE SEQUENCE</scope>
    <source>
        <strain evidence="2">421</strain>
    </source>
</reference>
<evidence type="ECO:0000259" key="1">
    <source>
        <dbReference type="Pfam" id="PF13411"/>
    </source>
</evidence>
<dbReference type="GO" id="GO:0003677">
    <property type="term" value="F:DNA binding"/>
    <property type="evidence" value="ECO:0007669"/>
    <property type="project" value="InterPro"/>
</dbReference>
<dbReference type="EMBL" id="DXGE01000012">
    <property type="protein sequence ID" value="HIW85492.1"/>
    <property type="molecule type" value="Genomic_DNA"/>
</dbReference>
<name>A0A9D1RF37_9FIRM</name>